<dbReference type="Proteomes" id="UP000282195">
    <property type="component" value="Chromosome"/>
</dbReference>
<evidence type="ECO:0000256" key="3">
    <source>
        <dbReference type="ARBA" id="ARBA00022692"/>
    </source>
</evidence>
<evidence type="ECO:0000256" key="2">
    <source>
        <dbReference type="ARBA" id="ARBA00022475"/>
    </source>
</evidence>
<reference evidence="8 9" key="1">
    <citation type="submission" date="2018-10" db="EMBL/GenBank/DDBJ databases">
        <title>Rhizobium etli, R. leguminosarum and a new Rhizobium genospecies from Phaseolus dumosus.</title>
        <authorList>
            <person name="Ramirez-Puebla S.T."/>
            <person name="Rogel-Hernandez M.A."/>
            <person name="Guerrero G."/>
            <person name="Ormeno-Orrillo E."/>
            <person name="Martinez-Romero J.C."/>
            <person name="Negrete-Yankelevich S."/>
            <person name="Martinez-Romero E."/>
        </authorList>
    </citation>
    <scope>NUCLEOTIDE SEQUENCE [LARGE SCALE GENOMIC DNA]</scope>
    <source>
        <strain evidence="8 9">CCGE525</strain>
    </source>
</reference>
<dbReference type="GO" id="GO:0005886">
    <property type="term" value="C:plasma membrane"/>
    <property type="evidence" value="ECO:0007669"/>
    <property type="project" value="UniProtKB-SubCell"/>
</dbReference>
<dbReference type="InterPro" id="IPR047689">
    <property type="entry name" value="CopD"/>
</dbReference>
<organism evidence="8 9">
    <name type="scientific">Rhizobium jaguaris</name>
    <dbReference type="NCBI Taxonomy" id="1312183"/>
    <lineage>
        <taxon>Bacteria</taxon>
        <taxon>Pseudomonadati</taxon>
        <taxon>Pseudomonadota</taxon>
        <taxon>Alphaproteobacteria</taxon>
        <taxon>Hyphomicrobiales</taxon>
        <taxon>Rhizobiaceae</taxon>
        <taxon>Rhizobium/Agrobacterium group</taxon>
        <taxon>Rhizobium</taxon>
    </lineage>
</organism>
<dbReference type="Pfam" id="PF05425">
    <property type="entry name" value="CopD"/>
    <property type="match status" value="1"/>
</dbReference>
<keyword evidence="2" id="KW-1003">Cell membrane</keyword>
<dbReference type="PANTHER" id="PTHR34820">
    <property type="entry name" value="INNER MEMBRANE PROTEIN YEBZ"/>
    <property type="match status" value="1"/>
</dbReference>
<evidence type="ECO:0000313" key="9">
    <source>
        <dbReference type="Proteomes" id="UP000282195"/>
    </source>
</evidence>
<protein>
    <submittedName>
        <fullName evidence="8">Copper resistance protein CopD</fullName>
    </submittedName>
</protein>
<feature type="transmembrane region" description="Helical" evidence="6">
    <location>
        <begin position="161"/>
        <end position="178"/>
    </location>
</feature>
<dbReference type="NCBIfam" id="NF033808">
    <property type="entry name" value="copper_CopD"/>
    <property type="match status" value="1"/>
</dbReference>
<dbReference type="PANTHER" id="PTHR34820:SF4">
    <property type="entry name" value="INNER MEMBRANE PROTEIN YEBZ"/>
    <property type="match status" value="1"/>
</dbReference>
<dbReference type="AlphaFoldDB" id="A0A387FMJ0"/>
<dbReference type="GO" id="GO:0006825">
    <property type="term" value="P:copper ion transport"/>
    <property type="evidence" value="ECO:0007669"/>
    <property type="project" value="InterPro"/>
</dbReference>
<feature type="transmembrane region" description="Helical" evidence="6">
    <location>
        <begin position="45"/>
        <end position="66"/>
    </location>
</feature>
<evidence type="ECO:0000256" key="5">
    <source>
        <dbReference type="ARBA" id="ARBA00023136"/>
    </source>
</evidence>
<dbReference type="EMBL" id="CP032694">
    <property type="protein sequence ID" value="AYG57464.1"/>
    <property type="molecule type" value="Genomic_DNA"/>
</dbReference>
<feature type="domain" description="Copper resistance protein D" evidence="7">
    <location>
        <begin position="190"/>
        <end position="289"/>
    </location>
</feature>
<evidence type="ECO:0000256" key="6">
    <source>
        <dbReference type="SAM" id="Phobius"/>
    </source>
</evidence>
<keyword evidence="3 6" id="KW-0812">Transmembrane</keyword>
<keyword evidence="9" id="KW-1185">Reference proteome</keyword>
<evidence type="ECO:0000256" key="4">
    <source>
        <dbReference type="ARBA" id="ARBA00022989"/>
    </source>
</evidence>
<comment type="subcellular location">
    <subcellularLocation>
        <location evidence="1">Cell membrane</location>
        <topology evidence="1">Multi-pass membrane protein</topology>
    </subcellularLocation>
</comment>
<accession>A0A387FMJ0</accession>
<gene>
    <name evidence="8" type="ORF">CCGE525_00430</name>
</gene>
<dbReference type="InterPro" id="IPR032694">
    <property type="entry name" value="CopC/D"/>
</dbReference>
<dbReference type="KEGG" id="rjg:CCGE525_00430"/>
<name>A0A387FMJ0_9HYPH</name>
<feature type="transmembrane region" description="Helical" evidence="6">
    <location>
        <begin position="229"/>
        <end position="249"/>
    </location>
</feature>
<feature type="transmembrane region" description="Helical" evidence="6">
    <location>
        <begin position="121"/>
        <end position="141"/>
    </location>
</feature>
<feature type="transmembrane region" description="Helical" evidence="6">
    <location>
        <begin position="199"/>
        <end position="217"/>
    </location>
</feature>
<feature type="transmembrane region" description="Helical" evidence="6">
    <location>
        <begin position="20"/>
        <end position="38"/>
    </location>
</feature>
<evidence type="ECO:0000259" key="7">
    <source>
        <dbReference type="Pfam" id="PF05425"/>
    </source>
</evidence>
<feature type="transmembrane region" description="Helical" evidence="6">
    <location>
        <begin position="96"/>
        <end position="114"/>
    </location>
</feature>
<proteinExistence type="predicted"/>
<dbReference type="OrthoDB" id="7032707at2"/>
<feature type="transmembrane region" description="Helical" evidence="6">
    <location>
        <begin position="270"/>
        <end position="292"/>
    </location>
</feature>
<evidence type="ECO:0000256" key="1">
    <source>
        <dbReference type="ARBA" id="ARBA00004651"/>
    </source>
</evidence>
<evidence type="ECO:0000313" key="8">
    <source>
        <dbReference type="EMBL" id="AYG57464.1"/>
    </source>
</evidence>
<sequence>MIDPNTALEASRFFHDASLMLLWGASAFLCLLVPKALADRVWRMFGAAPFLIALIAGLATIAALPLEAATIGNGWSDALNAGTIHDVLFETTVGQAWQAQAAAALILLLAFLLRRDWRHPGVALGSGLGLAALTLTGHASMHEGWLKLAHRSNDVLHVLTGGGWLGALVPLIPILRLLNTPDCRAEALLALRRFSTAGHGAVALVIASGIVNTMLVLRRLPTDWASSYQALLAIKIALVACMSLLAIVNRYIFVPRIRHDRARALSAIRLGAIAEILLGIAVIALVAVLGVLEPV</sequence>
<dbReference type="InterPro" id="IPR008457">
    <property type="entry name" value="Cu-R_CopD_dom"/>
</dbReference>
<keyword evidence="5 6" id="KW-0472">Membrane</keyword>
<keyword evidence="4 6" id="KW-1133">Transmembrane helix</keyword>